<dbReference type="AlphaFoldDB" id="A0A7W3U3Y0"/>
<evidence type="ECO:0000313" key="2">
    <source>
        <dbReference type="EMBL" id="MBB1088468.1"/>
    </source>
</evidence>
<sequence length="201" mass="20786">MNRSASPTTVPSRASTNGIFSAGPLVLAALILGAALTRVLPHPPNFSPVVAIALFGGAYFASRQWAFIVPLAAMLLSDLLLATINGGLYASWFSGAGIWLGYGCVAAITAIGFGLRGKVGGARVLGFAIGTSLLFFIVSNAGAWLTDPMYPKTLGGLGLAYAAGIPFFQWTVLGTLFYAAVLFGGFALLRSRLPALQARTA</sequence>
<keyword evidence="1" id="KW-1133">Transmembrane helix</keyword>
<feature type="transmembrane region" description="Helical" evidence="1">
    <location>
        <begin position="165"/>
        <end position="189"/>
    </location>
</feature>
<accession>A0A7W3U3Y0</accession>
<gene>
    <name evidence="2" type="ORF">H4F99_08185</name>
</gene>
<dbReference type="InterPro" id="IPR046487">
    <property type="entry name" value="DUF6580"/>
</dbReference>
<feature type="transmembrane region" description="Helical" evidence="1">
    <location>
        <begin position="124"/>
        <end position="145"/>
    </location>
</feature>
<feature type="transmembrane region" description="Helical" evidence="1">
    <location>
        <begin position="46"/>
        <end position="62"/>
    </location>
</feature>
<feature type="transmembrane region" description="Helical" evidence="1">
    <location>
        <begin position="96"/>
        <end position="115"/>
    </location>
</feature>
<name>A0A7W3U3Y0_9GAMM</name>
<organism evidence="2 3">
    <name type="scientific">Marilutibacter penaei</name>
    <dbReference type="NCBI Taxonomy" id="2759900"/>
    <lineage>
        <taxon>Bacteria</taxon>
        <taxon>Pseudomonadati</taxon>
        <taxon>Pseudomonadota</taxon>
        <taxon>Gammaproteobacteria</taxon>
        <taxon>Lysobacterales</taxon>
        <taxon>Lysobacteraceae</taxon>
        <taxon>Marilutibacter</taxon>
    </lineage>
</organism>
<dbReference type="Proteomes" id="UP000552587">
    <property type="component" value="Unassembled WGS sequence"/>
</dbReference>
<protein>
    <recommendedName>
        <fullName evidence="4">Biotin transporter</fullName>
    </recommendedName>
</protein>
<keyword evidence="1" id="KW-0812">Transmembrane</keyword>
<feature type="transmembrane region" description="Helical" evidence="1">
    <location>
        <begin position="69"/>
        <end position="90"/>
    </location>
</feature>
<keyword evidence="3" id="KW-1185">Reference proteome</keyword>
<dbReference type="Pfam" id="PF20221">
    <property type="entry name" value="DUF6580"/>
    <property type="match status" value="1"/>
</dbReference>
<evidence type="ECO:0000313" key="3">
    <source>
        <dbReference type="Proteomes" id="UP000552587"/>
    </source>
</evidence>
<dbReference type="EMBL" id="JACHTE010000005">
    <property type="protein sequence ID" value="MBB1088468.1"/>
    <property type="molecule type" value="Genomic_DNA"/>
</dbReference>
<keyword evidence="1" id="KW-0472">Membrane</keyword>
<proteinExistence type="predicted"/>
<reference evidence="2 3" key="1">
    <citation type="submission" date="2020-07" db="EMBL/GenBank/DDBJ databases">
        <authorList>
            <person name="Xu S."/>
            <person name="Li A."/>
        </authorList>
    </citation>
    <scope>NUCLEOTIDE SEQUENCE [LARGE SCALE GENOMIC DNA]</scope>
    <source>
        <strain evidence="2 3">SG-8</strain>
    </source>
</reference>
<feature type="transmembrane region" description="Helical" evidence="1">
    <location>
        <begin position="20"/>
        <end position="40"/>
    </location>
</feature>
<evidence type="ECO:0000256" key="1">
    <source>
        <dbReference type="SAM" id="Phobius"/>
    </source>
</evidence>
<evidence type="ECO:0008006" key="4">
    <source>
        <dbReference type="Google" id="ProtNLM"/>
    </source>
</evidence>
<comment type="caution">
    <text evidence="2">The sequence shown here is derived from an EMBL/GenBank/DDBJ whole genome shotgun (WGS) entry which is preliminary data.</text>
</comment>